<reference evidence="4" key="1">
    <citation type="journal article" date="2023" name="Mol. Phylogenet. Evol.">
        <title>Genome-scale phylogeny and comparative genomics of the fungal order Sordariales.</title>
        <authorList>
            <person name="Hensen N."/>
            <person name="Bonometti L."/>
            <person name="Westerberg I."/>
            <person name="Brannstrom I.O."/>
            <person name="Guillou S."/>
            <person name="Cros-Aarteil S."/>
            <person name="Calhoun S."/>
            <person name="Haridas S."/>
            <person name="Kuo A."/>
            <person name="Mondo S."/>
            <person name="Pangilinan J."/>
            <person name="Riley R."/>
            <person name="LaButti K."/>
            <person name="Andreopoulos B."/>
            <person name="Lipzen A."/>
            <person name="Chen C."/>
            <person name="Yan M."/>
            <person name="Daum C."/>
            <person name="Ng V."/>
            <person name="Clum A."/>
            <person name="Steindorff A."/>
            <person name="Ohm R.A."/>
            <person name="Martin F."/>
            <person name="Silar P."/>
            <person name="Natvig D.O."/>
            <person name="Lalanne C."/>
            <person name="Gautier V."/>
            <person name="Ament-Velasquez S.L."/>
            <person name="Kruys A."/>
            <person name="Hutchinson M.I."/>
            <person name="Powell A.J."/>
            <person name="Barry K."/>
            <person name="Miller A.N."/>
            <person name="Grigoriev I.V."/>
            <person name="Debuchy R."/>
            <person name="Gladieux P."/>
            <person name="Hiltunen Thoren M."/>
            <person name="Johannesson H."/>
        </authorList>
    </citation>
    <scope>NUCLEOTIDE SEQUENCE [LARGE SCALE GENOMIC DNA]</scope>
    <source>
        <strain evidence="4">CBS 340.73</strain>
    </source>
</reference>
<name>A0AAN6NAT1_9PEZI</name>
<evidence type="ECO:0000256" key="2">
    <source>
        <dbReference type="SAM" id="Phobius"/>
    </source>
</evidence>
<dbReference type="Proteomes" id="UP001303473">
    <property type="component" value="Unassembled WGS sequence"/>
</dbReference>
<evidence type="ECO:0000313" key="4">
    <source>
        <dbReference type="Proteomes" id="UP001303473"/>
    </source>
</evidence>
<proteinExistence type="predicted"/>
<keyword evidence="2" id="KW-0812">Transmembrane</keyword>
<gene>
    <name evidence="3" type="ORF">QBC46DRAFT_340116</name>
</gene>
<dbReference type="EMBL" id="MU853779">
    <property type="protein sequence ID" value="KAK3941801.1"/>
    <property type="molecule type" value="Genomic_DNA"/>
</dbReference>
<evidence type="ECO:0000256" key="1">
    <source>
        <dbReference type="SAM" id="MobiDB-lite"/>
    </source>
</evidence>
<keyword evidence="4" id="KW-1185">Reference proteome</keyword>
<keyword evidence="2" id="KW-1133">Transmembrane helix</keyword>
<dbReference type="AlphaFoldDB" id="A0AAN6NAT1"/>
<feature type="transmembrane region" description="Helical" evidence="2">
    <location>
        <begin position="32"/>
        <end position="53"/>
    </location>
</feature>
<accession>A0AAN6NAT1</accession>
<comment type="caution">
    <text evidence="3">The sequence shown here is derived from an EMBL/GenBank/DDBJ whole genome shotgun (WGS) entry which is preliminary data.</text>
</comment>
<keyword evidence="2" id="KW-0472">Membrane</keyword>
<feature type="compositionally biased region" description="Basic residues" evidence="1">
    <location>
        <begin position="83"/>
        <end position="101"/>
    </location>
</feature>
<evidence type="ECO:0000313" key="3">
    <source>
        <dbReference type="EMBL" id="KAK3941801.1"/>
    </source>
</evidence>
<sequence>MHSHPIVSLLTAGLAVAVGVASFTAPSRHALSLRYAGALVAVAAAPAFSIPLANPGVVDIRDISFAQRDSQGDGADANANANGKKKDKKKKKGKKGGKKGKANNGTATATDTGAAAAASSSAAAAAAGKRNNGVADHINTHI</sequence>
<feature type="compositionally biased region" description="Low complexity" evidence="1">
    <location>
        <begin position="102"/>
        <end position="129"/>
    </location>
</feature>
<feature type="compositionally biased region" description="Low complexity" evidence="1">
    <location>
        <begin position="72"/>
        <end position="82"/>
    </location>
</feature>
<feature type="region of interest" description="Disordered" evidence="1">
    <location>
        <begin position="69"/>
        <end position="142"/>
    </location>
</feature>
<protein>
    <submittedName>
        <fullName evidence="3">Uncharacterized protein</fullName>
    </submittedName>
</protein>
<organism evidence="3 4">
    <name type="scientific">Diplogelasinospora grovesii</name>
    <dbReference type="NCBI Taxonomy" id="303347"/>
    <lineage>
        <taxon>Eukaryota</taxon>
        <taxon>Fungi</taxon>
        <taxon>Dikarya</taxon>
        <taxon>Ascomycota</taxon>
        <taxon>Pezizomycotina</taxon>
        <taxon>Sordariomycetes</taxon>
        <taxon>Sordariomycetidae</taxon>
        <taxon>Sordariales</taxon>
        <taxon>Diplogelasinosporaceae</taxon>
        <taxon>Diplogelasinospora</taxon>
    </lineage>
</organism>